<feature type="region of interest" description="Disordered" evidence="6">
    <location>
        <begin position="743"/>
        <end position="865"/>
    </location>
</feature>
<dbReference type="SMART" id="SM00717">
    <property type="entry name" value="SANT"/>
    <property type="match status" value="5"/>
</dbReference>
<protein>
    <submittedName>
        <fullName evidence="10">Small nuclear RNA activating complex polypeptide 4</fullName>
    </submittedName>
</protein>
<evidence type="ECO:0000256" key="5">
    <source>
        <dbReference type="ARBA" id="ARBA00023242"/>
    </source>
</evidence>
<dbReference type="GO" id="GO:0000978">
    <property type="term" value="F:RNA polymerase II cis-regulatory region sequence-specific DNA binding"/>
    <property type="evidence" value="ECO:0007669"/>
    <property type="project" value="TreeGrafter"/>
</dbReference>
<evidence type="ECO:0000313" key="10">
    <source>
        <dbReference type="Ensembl" id="ENSVKKP00000026836.1"/>
    </source>
</evidence>
<organism evidence="10 11">
    <name type="scientific">Varanus komodoensis</name>
    <name type="common">Komodo dragon</name>
    <dbReference type="NCBI Taxonomy" id="61221"/>
    <lineage>
        <taxon>Eukaryota</taxon>
        <taxon>Metazoa</taxon>
        <taxon>Chordata</taxon>
        <taxon>Craniata</taxon>
        <taxon>Vertebrata</taxon>
        <taxon>Euteleostomi</taxon>
        <taxon>Lepidosauria</taxon>
        <taxon>Squamata</taxon>
        <taxon>Bifurcata</taxon>
        <taxon>Unidentata</taxon>
        <taxon>Episquamata</taxon>
        <taxon>Toxicofera</taxon>
        <taxon>Anguimorpha</taxon>
        <taxon>Paleoanguimorpha</taxon>
        <taxon>Varanoidea</taxon>
        <taxon>Varanidae</taxon>
        <taxon>Varanus</taxon>
    </lineage>
</organism>
<feature type="compositionally biased region" description="Low complexity" evidence="6">
    <location>
        <begin position="652"/>
        <end position="679"/>
    </location>
</feature>
<feature type="domain" description="Myb-like" evidence="7">
    <location>
        <begin position="379"/>
        <end position="430"/>
    </location>
</feature>
<feature type="region of interest" description="Disordered" evidence="6">
    <location>
        <begin position="578"/>
        <end position="679"/>
    </location>
</feature>
<evidence type="ECO:0000256" key="3">
    <source>
        <dbReference type="ARBA" id="ARBA00023125"/>
    </source>
</evidence>
<dbReference type="InterPro" id="IPR001005">
    <property type="entry name" value="SANT/Myb"/>
</dbReference>
<keyword evidence="1" id="KW-0677">Repeat</keyword>
<evidence type="ECO:0000259" key="7">
    <source>
        <dbReference type="PROSITE" id="PS50090"/>
    </source>
</evidence>
<reference evidence="10" key="1">
    <citation type="submission" date="2025-08" db="UniProtKB">
        <authorList>
            <consortium name="Ensembl"/>
        </authorList>
    </citation>
    <scope>IDENTIFICATION</scope>
</reference>
<dbReference type="GO" id="GO:0019185">
    <property type="term" value="C:snRNA-activating protein complex"/>
    <property type="evidence" value="ECO:0007669"/>
    <property type="project" value="TreeGrafter"/>
</dbReference>
<dbReference type="InterPro" id="IPR017930">
    <property type="entry name" value="Myb_dom"/>
</dbReference>
<dbReference type="FunFam" id="1.10.10.60:FF:000314">
    <property type="entry name" value="Small nuclear RNA-activating complex, polypeptide 4"/>
    <property type="match status" value="1"/>
</dbReference>
<feature type="domain" description="SANT" evidence="8">
    <location>
        <begin position="382"/>
        <end position="425"/>
    </location>
</feature>
<feature type="domain" description="Myb-like" evidence="7">
    <location>
        <begin position="272"/>
        <end position="326"/>
    </location>
</feature>
<dbReference type="PROSITE" id="PS51293">
    <property type="entry name" value="SANT"/>
    <property type="match status" value="2"/>
</dbReference>
<dbReference type="InterPro" id="IPR009057">
    <property type="entry name" value="Homeodomain-like_sf"/>
</dbReference>
<feature type="compositionally biased region" description="Low complexity" evidence="6">
    <location>
        <begin position="771"/>
        <end position="782"/>
    </location>
</feature>
<dbReference type="PANTHER" id="PTHR46621">
    <property type="entry name" value="SNRNA-ACTIVATING PROTEIN COMPLEX SUBUNIT 4"/>
    <property type="match status" value="1"/>
</dbReference>
<name>A0A8D2Q888_VARKO</name>
<evidence type="ECO:0000259" key="9">
    <source>
        <dbReference type="PROSITE" id="PS51294"/>
    </source>
</evidence>
<evidence type="ECO:0000256" key="2">
    <source>
        <dbReference type="ARBA" id="ARBA00023015"/>
    </source>
</evidence>
<dbReference type="GO" id="GO:0001006">
    <property type="term" value="F:RNA polymerase III type 3 promoter sequence-specific DNA binding"/>
    <property type="evidence" value="ECO:0007669"/>
    <property type="project" value="TreeGrafter"/>
</dbReference>
<dbReference type="FunFam" id="1.10.10.60:FF:000321">
    <property type="entry name" value="Small nuclear RNA-activating complex, polypeptide 4"/>
    <property type="match status" value="1"/>
</dbReference>
<feature type="domain" description="Myb-like" evidence="7">
    <location>
        <begin position="220"/>
        <end position="271"/>
    </location>
</feature>
<feature type="region of interest" description="Disordered" evidence="6">
    <location>
        <begin position="446"/>
        <end position="508"/>
    </location>
</feature>
<keyword evidence="3" id="KW-0238">DNA-binding</keyword>
<feature type="domain" description="SANT" evidence="8">
    <location>
        <begin position="335"/>
        <end position="375"/>
    </location>
</feature>
<keyword evidence="4" id="KW-0804">Transcription</keyword>
<feature type="compositionally biased region" description="Acidic residues" evidence="6">
    <location>
        <begin position="993"/>
        <end position="1017"/>
    </location>
</feature>
<keyword evidence="11" id="KW-1185">Reference proteome</keyword>
<feature type="compositionally biased region" description="Polar residues" evidence="6">
    <location>
        <begin position="804"/>
        <end position="813"/>
    </location>
</feature>
<dbReference type="CDD" id="cd00167">
    <property type="entry name" value="SANT"/>
    <property type="match status" value="3"/>
</dbReference>
<evidence type="ECO:0000256" key="1">
    <source>
        <dbReference type="ARBA" id="ARBA00022737"/>
    </source>
</evidence>
<dbReference type="Ensembl" id="ENSVKKT00000027493.1">
    <property type="protein sequence ID" value="ENSVKKP00000026836.1"/>
    <property type="gene ID" value="ENSVKKG00000017493.1"/>
</dbReference>
<dbReference type="Proteomes" id="UP000694545">
    <property type="component" value="Unplaced"/>
</dbReference>
<dbReference type="Gene3D" id="1.10.10.60">
    <property type="entry name" value="Homeodomain-like"/>
    <property type="match status" value="4"/>
</dbReference>
<feature type="domain" description="Myb-like" evidence="7">
    <location>
        <begin position="327"/>
        <end position="378"/>
    </location>
</feature>
<feature type="compositionally biased region" description="Basic and acidic residues" evidence="6">
    <location>
        <begin position="1018"/>
        <end position="1038"/>
    </location>
</feature>
<feature type="region of interest" description="Disordered" evidence="6">
    <location>
        <begin position="25"/>
        <end position="48"/>
    </location>
</feature>
<feature type="compositionally biased region" description="Polar residues" evidence="6">
    <location>
        <begin position="760"/>
        <end position="770"/>
    </location>
</feature>
<proteinExistence type="predicted"/>
<sequence length="1048" mass="112213">MDINAEREKIRLEIQELERSLGPSLPCTEVQVSDSSLESASDDGADQEQEGGVVIYLPHTPETCLQMNLVYQEVIQEKMVEINLLLAQNKEQQEKLMWELAGTRGTKSGSRKTLPANMFLGHFMKPYFKDKTSGIGPPANSDAHEKARQGIKSFEELITIKCKGISAKCSFLSSGSSLLPEEALLGSKSDEHDWDKIANISFEGTRSGKELRKYWQNSEHPSINKKEWGEEELARLKEVAARHRFVGWEAVAQELGTRRTAFQCLQKFQAYNKDFKRSEWAPEEDQMLLHLVQEMRVGSHIPYRKIAYYMEGRNSAQLIYRWTKCVDPNLKRGAWTPREDALLLKAVAKYGPRDWYKIRAEVPGRTDTQCRDRYLHALHYDIKKGKWSEEEERKLVELTEKYGVGHWAKIAAELPHRSGSQCLSKWKVLLGYRPWWRPAHKPFRTPSPAPCSPLRSARSLPCPAQHSLQTSAPHPGKRLVPLKAKEGPAPASSRAARCSGSAPKPKTVSELLREKRLREAKVKKAEQRRLLLTAPPLLLPSSVIIRPQGPPAAQGLSSLQGTPSGQVSLLPAALPVAASTPPVPPSEMDRVPPQATSRNVCETAVVSRERADAPRNGAPHGHRGATPPSQANASFPAPQASVGGPPGPSPSLDPAGTGDPSSSSSSPAAAAAAAAPQPGSGALPKAVLPITWVLTPQGLIPMTIVSLPSQGKLPVGAPGAPPQLGQGTVATSPQAPAVGAVLATGGSSQAPPGARVQERLSGSPQPSGVVQQAASAPSSQPLPAHPRGLSESLPTTCPPASPSHGASSRSTRPVSPAGAAPALAHPSQVVGNPPPLAPPQPGKAPPGPEAQPPAPHEHKLSPDYGLLSQEDPAAVKGWVSAGAAAHLPCLPPFLCSLRTVGALLLNKEALERTAAPLVAPGGRPDGLGQAGLSALRGLVRQQLGANPAYQLLRSRFLAAFTFPAALAALPPCRVTTTLSGGRWWESSSGEDSSPSEEGEEEEEEEEEEDDDNDEAAEESQKTTLDEPGRTADTSKEQEVNTCGLEGAQ</sequence>
<dbReference type="Pfam" id="PF00249">
    <property type="entry name" value="Myb_DNA-binding"/>
    <property type="match status" value="2"/>
</dbReference>
<feature type="compositionally biased region" description="Polar residues" evidence="6">
    <location>
        <begin position="30"/>
        <end position="39"/>
    </location>
</feature>
<feature type="compositionally biased region" description="Low complexity" evidence="6">
    <location>
        <begin position="487"/>
        <end position="503"/>
    </location>
</feature>
<feature type="domain" description="HTH myb-type" evidence="9">
    <location>
        <begin position="327"/>
        <end position="382"/>
    </location>
</feature>
<keyword evidence="5" id="KW-0539">Nucleus</keyword>
<dbReference type="PROSITE" id="PS51294">
    <property type="entry name" value="HTH_MYB"/>
    <property type="match status" value="3"/>
</dbReference>
<dbReference type="GO" id="GO:0042795">
    <property type="term" value="P:snRNA transcription by RNA polymerase II"/>
    <property type="evidence" value="ECO:0007669"/>
    <property type="project" value="TreeGrafter"/>
</dbReference>
<evidence type="ECO:0000313" key="11">
    <source>
        <dbReference type="Proteomes" id="UP000694545"/>
    </source>
</evidence>
<dbReference type="InterPro" id="IPR017884">
    <property type="entry name" value="SANT_dom"/>
</dbReference>
<dbReference type="PROSITE" id="PS50090">
    <property type="entry name" value="MYB_LIKE"/>
    <property type="match status" value="4"/>
</dbReference>
<dbReference type="GO" id="GO:0042796">
    <property type="term" value="P:snRNA transcription by RNA polymerase III"/>
    <property type="evidence" value="ECO:0007669"/>
    <property type="project" value="TreeGrafter"/>
</dbReference>
<evidence type="ECO:0000256" key="6">
    <source>
        <dbReference type="SAM" id="MobiDB-lite"/>
    </source>
</evidence>
<feature type="domain" description="HTH myb-type" evidence="9">
    <location>
        <begin position="272"/>
        <end position="326"/>
    </location>
</feature>
<feature type="domain" description="HTH myb-type" evidence="9">
    <location>
        <begin position="383"/>
        <end position="434"/>
    </location>
</feature>
<dbReference type="SUPFAM" id="SSF46689">
    <property type="entry name" value="Homeodomain-like"/>
    <property type="match status" value="3"/>
</dbReference>
<feature type="region of interest" description="Disordered" evidence="6">
    <location>
        <begin position="979"/>
        <end position="1048"/>
    </location>
</feature>
<feature type="compositionally biased region" description="Pro residues" evidence="6">
    <location>
        <begin position="832"/>
        <end position="854"/>
    </location>
</feature>
<dbReference type="PANTHER" id="PTHR46621:SF1">
    <property type="entry name" value="SNRNA-ACTIVATING PROTEIN COMPLEX SUBUNIT 4"/>
    <property type="match status" value="1"/>
</dbReference>
<evidence type="ECO:0000259" key="8">
    <source>
        <dbReference type="PROSITE" id="PS51293"/>
    </source>
</evidence>
<accession>A0A8D2Q888</accession>
<keyword evidence="2" id="KW-0805">Transcription regulation</keyword>
<dbReference type="AlphaFoldDB" id="A0A8D2Q888"/>
<dbReference type="Pfam" id="PF13921">
    <property type="entry name" value="Myb_DNA-bind_6"/>
    <property type="match status" value="1"/>
</dbReference>
<reference evidence="10" key="2">
    <citation type="submission" date="2025-09" db="UniProtKB">
        <authorList>
            <consortium name="Ensembl"/>
        </authorList>
    </citation>
    <scope>IDENTIFICATION</scope>
</reference>
<evidence type="ECO:0000256" key="4">
    <source>
        <dbReference type="ARBA" id="ARBA00023163"/>
    </source>
</evidence>
<dbReference type="InterPro" id="IPR051575">
    <property type="entry name" value="Myb-like_DNA-bd"/>
</dbReference>